<keyword evidence="3" id="KW-1185">Reference proteome</keyword>
<evidence type="ECO:0000256" key="1">
    <source>
        <dbReference type="SAM" id="Phobius"/>
    </source>
</evidence>
<feature type="transmembrane region" description="Helical" evidence="1">
    <location>
        <begin position="41"/>
        <end position="62"/>
    </location>
</feature>
<reference evidence="2" key="1">
    <citation type="submission" date="2021-06" db="EMBL/GenBank/DDBJ databases">
        <title>Description of novel taxa of the family Lachnospiraceae.</title>
        <authorList>
            <person name="Chaplin A.V."/>
            <person name="Sokolova S.R."/>
            <person name="Pikina A.P."/>
            <person name="Korzhanova M."/>
            <person name="Belova V."/>
            <person name="Korostin D."/>
            <person name="Efimov B.A."/>
        </authorList>
    </citation>
    <scope>NUCLEOTIDE SEQUENCE</scope>
    <source>
        <strain evidence="2">ASD5720</strain>
    </source>
</reference>
<feature type="transmembrane region" description="Helical" evidence="1">
    <location>
        <begin position="7"/>
        <end position="29"/>
    </location>
</feature>
<keyword evidence="1" id="KW-1133">Transmembrane helix</keyword>
<comment type="caution">
    <text evidence="2">The sequence shown here is derived from an EMBL/GenBank/DDBJ whole genome shotgun (WGS) entry which is preliminary data.</text>
</comment>
<sequence>MEKKKRILALAGVIILVVLYLSTLIFALIDSPWADTCLKAAVGATILVPVLLYGYILIYRLIKKNHDK</sequence>
<gene>
    <name evidence="2" type="ORF">KTH89_02660</name>
</gene>
<proteinExistence type="predicted"/>
<accession>A0A949NH12</accession>
<organism evidence="2 3">
    <name type="scientific">Diplocloster agilis</name>
    <dbReference type="NCBI Taxonomy" id="2850323"/>
    <lineage>
        <taxon>Bacteria</taxon>
        <taxon>Bacillati</taxon>
        <taxon>Bacillota</taxon>
        <taxon>Clostridia</taxon>
        <taxon>Lachnospirales</taxon>
        <taxon>Lachnospiraceae</taxon>
        <taxon>Diplocloster</taxon>
    </lineage>
</organism>
<dbReference type="Proteomes" id="UP000712157">
    <property type="component" value="Unassembled WGS sequence"/>
</dbReference>
<dbReference type="AlphaFoldDB" id="A0A949NH12"/>
<protein>
    <submittedName>
        <fullName evidence="2">Uncharacterized protein</fullName>
    </submittedName>
</protein>
<evidence type="ECO:0000313" key="3">
    <source>
        <dbReference type="Proteomes" id="UP000712157"/>
    </source>
</evidence>
<dbReference type="RefSeq" id="WP_238720519.1">
    <property type="nucleotide sequence ID" value="NZ_JAHQCW010000003.1"/>
</dbReference>
<evidence type="ECO:0000313" key="2">
    <source>
        <dbReference type="EMBL" id="MBU9735420.1"/>
    </source>
</evidence>
<keyword evidence="1" id="KW-0472">Membrane</keyword>
<dbReference type="EMBL" id="JAHQCW010000003">
    <property type="protein sequence ID" value="MBU9735420.1"/>
    <property type="molecule type" value="Genomic_DNA"/>
</dbReference>
<name>A0A949NH12_9FIRM</name>
<keyword evidence="1" id="KW-0812">Transmembrane</keyword>